<keyword evidence="3" id="KW-1185">Reference proteome</keyword>
<evidence type="ECO:0000313" key="2">
    <source>
        <dbReference type="EMBL" id="MEM5426577.1"/>
    </source>
</evidence>
<evidence type="ECO:0000313" key="3">
    <source>
        <dbReference type="Proteomes" id="UP001489897"/>
    </source>
</evidence>
<dbReference type="EMBL" id="JAYMRV010000019">
    <property type="protein sequence ID" value="MEM5426577.1"/>
    <property type="molecule type" value="Genomic_DNA"/>
</dbReference>
<dbReference type="PANTHER" id="PTHR43147:SF2">
    <property type="entry name" value="NADP-DEPENDENT OXIDOREDUCTASE DOMAIN-CONTAINING PROTEIN"/>
    <property type="match status" value="1"/>
</dbReference>
<protein>
    <submittedName>
        <fullName evidence="2">Aldo/keto reductase</fullName>
    </submittedName>
</protein>
<name>A0ABU9S350_9BURK</name>
<evidence type="ECO:0000259" key="1">
    <source>
        <dbReference type="Pfam" id="PF00248"/>
    </source>
</evidence>
<dbReference type="InterPro" id="IPR023210">
    <property type="entry name" value="NADP_OxRdtase_dom"/>
</dbReference>
<reference evidence="2 3" key="1">
    <citation type="submission" date="2024-01" db="EMBL/GenBank/DDBJ databases">
        <title>The diversity of rhizobia nodulating Mimosa spp. in eleven states of Brazil covering several biomes is determined by host plant, location, and edaphic factors.</title>
        <authorList>
            <person name="Rouws L."/>
            <person name="Barauna A."/>
            <person name="Beukes C."/>
            <person name="De Faria S.M."/>
            <person name="Gross E."/>
            <person name="Dos Reis Junior F.B."/>
            <person name="Simon M."/>
            <person name="Maluk M."/>
            <person name="Odee D.W."/>
            <person name="Kenicer G."/>
            <person name="Young J.P.W."/>
            <person name="Reis V.M."/>
            <person name="Zilli J."/>
            <person name="James E.K."/>
        </authorList>
    </citation>
    <scope>NUCLEOTIDE SEQUENCE [LARGE SCALE GENOMIC DNA]</scope>
    <source>
        <strain evidence="2 3">JPY167</strain>
    </source>
</reference>
<organism evidence="2 3">
    <name type="scientific">Paraburkholderia ferrariae</name>
    <dbReference type="NCBI Taxonomy" id="386056"/>
    <lineage>
        <taxon>Bacteria</taxon>
        <taxon>Pseudomonadati</taxon>
        <taxon>Pseudomonadota</taxon>
        <taxon>Betaproteobacteria</taxon>
        <taxon>Burkholderiales</taxon>
        <taxon>Burkholderiaceae</taxon>
        <taxon>Paraburkholderia</taxon>
    </lineage>
</organism>
<dbReference type="InterPro" id="IPR036812">
    <property type="entry name" value="NAD(P)_OxRdtase_dom_sf"/>
</dbReference>
<dbReference type="CDD" id="cd19101">
    <property type="entry name" value="AKR_unchar"/>
    <property type="match status" value="1"/>
</dbReference>
<accession>A0ABU9S350</accession>
<dbReference type="PANTHER" id="PTHR43147">
    <property type="entry name" value="PROTEIN TAS"/>
    <property type="match status" value="1"/>
</dbReference>
<gene>
    <name evidence="2" type="ORF">VSR73_37075</name>
</gene>
<dbReference type="Gene3D" id="3.20.20.100">
    <property type="entry name" value="NADP-dependent oxidoreductase domain"/>
    <property type="match status" value="1"/>
</dbReference>
<comment type="caution">
    <text evidence="2">The sequence shown here is derived from an EMBL/GenBank/DDBJ whole genome shotgun (WGS) entry which is preliminary data.</text>
</comment>
<dbReference type="RefSeq" id="WP_342950198.1">
    <property type="nucleotide sequence ID" value="NZ_JAYMRV010000019.1"/>
</dbReference>
<dbReference type="SUPFAM" id="SSF51430">
    <property type="entry name" value="NAD(P)-linked oxidoreductase"/>
    <property type="match status" value="1"/>
</dbReference>
<sequence length="341" mass="38397">MQSIQLAPNYEISRVIHGGWQLASGHCTPRSEDPVADLVAFADAGITTFDCADIYTGVEELIGHFRRRYRDLRGEEALARIKVHTKFVPHLDILRRISKSYVERVIDQSLQRLNQERLDLVQLHWWEYREPRWIEVALWLDDLRRAGKIDKIGGTNFDTYHMLEIVNAGVPLTCMQVQYSLLDGRPERRMAAAAVEYGIPLLCYGTVAGGFLADRWFGAPEPTWELENRSLVKYKRIIDDIGGWDLFQALLTMLRQIADRHGSDIATVASAAMLDRPGVAAVIIGARDRTHLASNVAISGLTLTAKDMDLITGVLAEATELEGDVYGLERDDQNGNRTRKP</sequence>
<dbReference type="Pfam" id="PF00248">
    <property type="entry name" value="Aldo_ket_red"/>
    <property type="match status" value="1"/>
</dbReference>
<dbReference type="Proteomes" id="UP001489897">
    <property type="component" value="Unassembled WGS sequence"/>
</dbReference>
<proteinExistence type="predicted"/>
<feature type="domain" description="NADP-dependent oxidoreductase" evidence="1">
    <location>
        <begin position="15"/>
        <end position="314"/>
    </location>
</feature>